<keyword evidence="3 8" id="KW-0238">DNA-binding</keyword>
<dbReference type="PRINTS" id="PR00038">
    <property type="entry name" value="HTHLUXR"/>
</dbReference>
<dbReference type="Pfam" id="PF00072">
    <property type="entry name" value="Response_reg"/>
    <property type="match status" value="1"/>
</dbReference>
<dbReference type="Gene3D" id="3.40.50.2300">
    <property type="match status" value="1"/>
</dbReference>
<evidence type="ECO:0000256" key="4">
    <source>
        <dbReference type="ARBA" id="ARBA00023163"/>
    </source>
</evidence>
<accession>A0A919IPS9</accession>
<dbReference type="InterPro" id="IPR000792">
    <property type="entry name" value="Tscrpt_reg_LuxR_C"/>
</dbReference>
<evidence type="ECO:0000256" key="3">
    <source>
        <dbReference type="ARBA" id="ARBA00023125"/>
    </source>
</evidence>
<dbReference type="GO" id="GO:0000160">
    <property type="term" value="P:phosphorelay signal transduction system"/>
    <property type="evidence" value="ECO:0007669"/>
    <property type="project" value="InterPro"/>
</dbReference>
<evidence type="ECO:0000313" key="8">
    <source>
        <dbReference type="EMBL" id="GID68207.1"/>
    </source>
</evidence>
<comment type="caution">
    <text evidence="8">The sequence shown here is derived from an EMBL/GenBank/DDBJ whole genome shotgun (WGS) entry which is preliminary data.</text>
</comment>
<dbReference type="SUPFAM" id="SSF46894">
    <property type="entry name" value="C-terminal effector domain of the bipartite response regulators"/>
    <property type="match status" value="1"/>
</dbReference>
<dbReference type="SMART" id="SM00448">
    <property type="entry name" value="REC"/>
    <property type="match status" value="1"/>
</dbReference>
<dbReference type="InterPro" id="IPR001789">
    <property type="entry name" value="Sig_transdc_resp-reg_receiver"/>
</dbReference>
<evidence type="ECO:0000256" key="5">
    <source>
        <dbReference type="PROSITE-ProRule" id="PRU00169"/>
    </source>
</evidence>
<keyword evidence="2" id="KW-0805">Transcription regulation</keyword>
<keyword evidence="9" id="KW-1185">Reference proteome</keyword>
<dbReference type="Proteomes" id="UP000619479">
    <property type="component" value="Unassembled WGS sequence"/>
</dbReference>
<dbReference type="CDD" id="cd17535">
    <property type="entry name" value="REC_NarL-like"/>
    <property type="match status" value="1"/>
</dbReference>
<feature type="domain" description="HTH luxR-type" evidence="6">
    <location>
        <begin position="147"/>
        <end position="212"/>
    </location>
</feature>
<dbReference type="PANTHER" id="PTHR43214:SF24">
    <property type="entry name" value="TRANSCRIPTIONAL REGULATORY PROTEIN NARL-RELATED"/>
    <property type="match status" value="1"/>
</dbReference>
<proteinExistence type="predicted"/>
<evidence type="ECO:0000256" key="1">
    <source>
        <dbReference type="ARBA" id="ARBA00022553"/>
    </source>
</evidence>
<organism evidence="8 9">
    <name type="scientific">Actinoplanes cyaneus</name>
    <dbReference type="NCBI Taxonomy" id="52696"/>
    <lineage>
        <taxon>Bacteria</taxon>
        <taxon>Bacillati</taxon>
        <taxon>Actinomycetota</taxon>
        <taxon>Actinomycetes</taxon>
        <taxon>Micromonosporales</taxon>
        <taxon>Micromonosporaceae</taxon>
        <taxon>Actinoplanes</taxon>
    </lineage>
</organism>
<dbReference type="InterPro" id="IPR011006">
    <property type="entry name" value="CheY-like_superfamily"/>
</dbReference>
<dbReference type="CDD" id="cd06170">
    <property type="entry name" value="LuxR_C_like"/>
    <property type="match status" value="1"/>
</dbReference>
<keyword evidence="4" id="KW-0804">Transcription</keyword>
<gene>
    <name evidence="8" type="ORF">Acy02nite_60880</name>
</gene>
<dbReference type="Pfam" id="PF00196">
    <property type="entry name" value="GerE"/>
    <property type="match status" value="1"/>
</dbReference>
<dbReference type="InterPro" id="IPR058245">
    <property type="entry name" value="NreC/VraR/RcsB-like_REC"/>
</dbReference>
<dbReference type="GO" id="GO:0003677">
    <property type="term" value="F:DNA binding"/>
    <property type="evidence" value="ECO:0007669"/>
    <property type="project" value="UniProtKB-KW"/>
</dbReference>
<evidence type="ECO:0000256" key="2">
    <source>
        <dbReference type="ARBA" id="ARBA00023015"/>
    </source>
</evidence>
<feature type="modified residue" description="4-aspartylphosphate" evidence="5">
    <location>
        <position position="54"/>
    </location>
</feature>
<name>A0A919IPS9_9ACTN</name>
<dbReference type="PROSITE" id="PS50043">
    <property type="entry name" value="HTH_LUXR_2"/>
    <property type="match status" value="1"/>
</dbReference>
<sequence length="218" mass="23156">MIRVVIADDQPLMRDALRTVVGLQPDMVVVAEAADGRDAVAQTLRERPDVAVFDIRMPGLDGIAAAREVTRSVSSKVLILTTFDDDDYVHAALKAGASGFLTKNSPPEDILAAIRVLAGGEALLAPSVTTRLIEHVVASTPRVDAGLAATLQRLTPRELDVLREVAKGLSNAEIGKQLHIGEGTVKTHVSRILVKIGVRDRVQAVIYAYESGLIAPGG</sequence>
<dbReference type="SUPFAM" id="SSF52172">
    <property type="entry name" value="CheY-like"/>
    <property type="match status" value="1"/>
</dbReference>
<dbReference type="PANTHER" id="PTHR43214">
    <property type="entry name" value="TWO-COMPONENT RESPONSE REGULATOR"/>
    <property type="match status" value="1"/>
</dbReference>
<evidence type="ECO:0000259" key="7">
    <source>
        <dbReference type="PROSITE" id="PS50110"/>
    </source>
</evidence>
<dbReference type="PROSITE" id="PS50110">
    <property type="entry name" value="RESPONSE_REGULATORY"/>
    <property type="match status" value="1"/>
</dbReference>
<dbReference type="AlphaFoldDB" id="A0A919IPS9"/>
<evidence type="ECO:0000313" key="9">
    <source>
        <dbReference type="Proteomes" id="UP000619479"/>
    </source>
</evidence>
<keyword evidence="1 5" id="KW-0597">Phosphoprotein</keyword>
<dbReference type="PROSITE" id="PS00622">
    <property type="entry name" value="HTH_LUXR_1"/>
    <property type="match status" value="1"/>
</dbReference>
<protein>
    <submittedName>
        <fullName evidence="8">DNA-binding response regulator</fullName>
    </submittedName>
</protein>
<feature type="domain" description="Response regulatory" evidence="7">
    <location>
        <begin position="3"/>
        <end position="118"/>
    </location>
</feature>
<dbReference type="InterPro" id="IPR039420">
    <property type="entry name" value="WalR-like"/>
</dbReference>
<dbReference type="InterPro" id="IPR016032">
    <property type="entry name" value="Sig_transdc_resp-reg_C-effctor"/>
</dbReference>
<reference evidence="8" key="1">
    <citation type="submission" date="2021-01" db="EMBL/GenBank/DDBJ databases">
        <title>Whole genome shotgun sequence of Actinoplanes cyaneus NBRC 14990.</title>
        <authorList>
            <person name="Komaki H."/>
            <person name="Tamura T."/>
        </authorList>
    </citation>
    <scope>NUCLEOTIDE SEQUENCE</scope>
    <source>
        <strain evidence="8">NBRC 14990</strain>
    </source>
</reference>
<dbReference type="EMBL" id="BOMH01000045">
    <property type="protein sequence ID" value="GID68207.1"/>
    <property type="molecule type" value="Genomic_DNA"/>
</dbReference>
<evidence type="ECO:0000259" key="6">
    <source>
        <dbReference type="PROSITE" id="PS50043"/>
    </source>
</evidence>
<dbReference type="GO" id="GO:0006355">
    <property type="term" value="P:regulation of DNA-templated transcription"/>
    <property type="evidence" value="ECO:0007669"/>
    <property type="project" value="InterPro"/>
</dbReference>
<dbReference type="SMART" id="SM00421">
    <property type="entry name" value="HTH_LUXR"/>
    <property type="match status" value="1"/>
</dbReference>